<feature type="compositionally biased region" description="Acidic residues" evidence="5">
    <location>
        <begin position="639"/>
        <end position="657"/>
    </location>
</feature>
<dbReference type="Gene3D" id="1.10.260.40">
    <property type="entry name" value="lambda repressor-like DNA-binding domains"/>
    <property type="match status" value="1"/>
</dbReference>
<name>A0A914DKK7_9BILA</name>
<protein>
    <submittedName>
        <fullName evidence="8">POU-specific domain-containing protein</fullName>
    </submittedName>
</protein>
<evidence type="ECO:0000256" key="2">
    <source>
        <dbReference type="ARBA" id="ARBA00023125"/>
    </source>
</evidence>
<feature type="region of interest" description="Disordered" evidence="5">
    <location>
        <begin position="1"/>
        <end position="76"/>
    </location>
</feature>
<feature type="region of interest" description="Disordered" evidence="5">
    <location>
        <begin position="595"/>
        <end position="620"/>
    </location>
</feature>
<evidence type="ECO:0000313" key="7">
    <source>
        <dbReference type="Proteomes" id="UP000887540"/>
    </source>
</evidence>
<evidence type="ECO:0000313" key="8">
    <source>
        <dbReference type="WBParaSite" id="ACRNAN_scaffold2980.g29559.t1"/>
    </source>
</evidence>
<evidence type="ECO:0000256" key="4">
    <source>
        <dbReference type="ARBA" id="ARBA00023242"/>
    </source>
</evidence>
<feature type="compositionally biased region" description="Polar residues" evidence="5">
    <location>
        <begin position="278"/>
        <end position="292"/>
    </location>
</feature>
<dbReference type="InterPro" id="IPR050255">
    <property type="entry name" value="POU_domain_TF"/>
</dbReference>
<feature type="domain" description="POU-specific" evidence="6">
    <location>
        <begin position="368"/>
        <end position="442"/>
    </location>
</feature>
<dbReference type="WBParaSite" id="ACRNAN_scaffold2980.g29559.t1">
    <property type="protein sequence ID" value="ACRNAN_scaffold2980.g29559.t1"/>
    <property type="gene ID" value="ACRNAN_scaffold2980.g29559"/>
</dbReference>
<dbReference type="AlphaFoldDB" id="A0A914DKK7"/>
<feature type="compositionally biased region" description="Basic and acidic residues" evidence="5">
    <location>
        <begin position="337"/>
        <end position="358"/>
    </location>
</feature>
<comment type="subcellular location">
    <subcellularLocation>
        <location evidence="1">Nucleus</location>
    </subcellularLocation>
</comment>
<dbReference type="PANTHER" id="PTHR11636">
    <property type="entry name" value="POU DOMAIN"/>
    <property type="match status" value="1"/>
</dbReference>
<keyword evidence="7" id="KW-1185">Reference proteome</keyword>
<evidence type="ECO:0000256" key="5">
    <source>
        <dbReference type="SAM" id="MobiDB-lite"/>
    </source>
</evidence>
<organism evidence="7 8">
    <name type="scientific">Acrobeloides nanus</name>
    <dbReference type="NCBI Taxonomy" id="290746"/>
    <lineage>
        <taxon>Eukaryota</taxon>
        <taxon>Metazoa</taxon>
        <taxon>Ecdysozoa</taxon>
        <taxon>Nematoda</taxon>
        <taxon>Chromadorea</taxon>
        <taxon>Rhabditida</taxon>
        <taxon>Tylenchina</taxon>
        <taxon>Cephalobomorpha</taxon>
        <taxon>Cephaloboidea</taxon>
        <taxon>Cephalobidae</taxon>
        <taxon>Acrobeloides</taxon>
    </lineage>
</organism>
<feature type="region of interest" description="Disordered" evidence="5">
    <location>
        <begin position="178"/>
        <end position="202"/>
    </location>
</feature>
<proteinExistence type="predicted"/>
<dbReference type="FunFam" id="1.10.260.40:FF:000001">
    <property type="entry name" value="POU domain protein"/>
    <property type="match status" value="1"/>
</dbReference>
<dbReference type="GO" id="GO:0005634">
    <property type="term" value="C:nucleus"/>
    <property type="evidence" value="ECO:0007669"/>
    <property type="project" value="UniProtKB-SubCell"/>
</dbReference>
<evidence type="ECO:0000256" key="1">
    <source>
        <dbReference type="ARBA" id="ARBA00004123"/>
    </source>
</evidence>
<dbReference type="InterPro" id="IPR000327">
    <property type="entry name" value="POU_dom"/>
</dbReference>
<dbReference type="GO" id="GO:0000981">
    <property type="term" value="F:DNA-binding transcription factor activity, RNA polymerase II-specific"/>
    <property type="evidence" value="ECO:0007669"/>
    <property type="project" value="TreeGrafter"/>
</dbReference>
<keyword evidence="2" id="KW-0238">DNA-binding</keyword>
<feature type="compositionally biased region" description="Polar residues" evidence="5">
    <location>
        <begin position="49"/>
        <end position="59"/>
    </location>
</feature>
<dbReference type="GO" id="GO:0030154">
    <property type="term" value="P:cell differentiation"/>
    <property type="evidence" value="ECO:0007669"/>
    <property type="project" value="UniProtKB-ARBA"/>
</dbReference>
<dbReference type="PRINTS" id="PR00028">
    <property type="entry name" value="POUDOMAIN"/>
</dbReference>
<feature type="region of interest" description="Disordered" evidence="5">
    <location>
        <begin position="638"/>
        <end position="660"/>
    </location>
</feature>
<dbReference type="Proteomes" id="UP000887540">
    <property type="component" value="Unplaced"/>
</dbReference>
<keyword evidence="4" id="KW-0539">Nucleus</keyword>
<reference evidence="8" key="1">
    <citation type="submission" date="2022-11" db="UniProtKB">
        <authorList>
            <consortium name="WormBaseParasite"/>
        </authorList>
    </citation>
    <scope>IDENTIFICATION</scope>
</reference>
<accession>A0A914DKK7</accession>
<dbReference type="SUPFAM" id="SSF47413">
    <property type="entry name" value="lambda repressor-like DNA-binding domains"/>
    <property type="match status" value="1"/>
</dbReference>
<dbReference type="Pfam" id="PF00157">
    <property type="entry name" value="Pou"/>
    <property type="match status" value="1"/>
</dbReference>
<dbReference type="PROSITE" id="PS51179">
    <property type="entry name" value="POU_3"/>
    <property type="match status" value="1"/>
</dbReference>
<keyword evidence="3" id="KW-0371">Homeobox</keyword>
<evidence type="ECO:0000256" key="3">
    <source>
        <dbReference type="ARBA" id="ARBA00023155"/>
    </source>
</evidence>
<dbReference type="InterPro" id="IPR013847">
    <property type="entry name" value="POU"/>
</dbReference>
<dbReference type="InterPro" id="IPR010982">
    <property type="entry name" value="Lambda_DNA-bd_dom_sf"/>
</dbReference>
<dbReference type="PANTHER" id="PTHR11636:SF137">
    <property type="entry name" value="HOMEOBOX PROTEIN CEH-18"/>
    <property type="match status" value="1"/>
</dbReference>
<feature type="compositionally biased region" description="Basic and acidic residues" evidence="5">
    <location>
        <begin position="1"/>
        <end position="20"/>
    </location>
</feature>
<evidence type="ECO:0000259" key="6">
    <source>
        <dbReference type="PROSITE" id="PS51179"/>
    </source>
</evidence>
<sequence length="778" mass="86795">MSQFEEKAELLRVEGNEKDPINSNDMPSSSNAFNLSNGIKEKDDKTLMNGGNCQSNNDKSAIELKNSKRKSAKPRRIVDLNDEPIPIVGTDPDLLDNTDSKLSLPSNFDASWFLPQMNSTFKEMSDILLKSSPSTSKDTRVSNNDSGFGSSMNAVSMEDILNAYNESLSNMLIRGSTPTDSKNLTSSIQSLPPSLKNSTTPTTEDLQKFLTNFLPPSLKNSTTPTTEDLQKFLTNLYASSTDVAYITSPEALLTSLLTNAAASASKDSISEKKPSMLEAQNASNSTSLSTNGVKPKKPKISKPISNDKANAENHQNGNGEAPLKRKVQSRVSKKRKADPTLPEKQEEPEIASRQERPTSELSGSPPVNEGFEIDDIESFAHYFKKQRVKLGFTQGDVGAALGKRWGADFSQTTISRFEALNLSFKNMCKLRPLLRDWIMEAEKALANGATVAEILGNPSESTTNSSKACVFYSVNKVRRKWEQQILDTTDADKNNVQGNNDEEGNELQEEGNETLLVFGEVEELKNFYMTGKRLQSKNVPKISHPDPKSGNRSACIEAKTEIWEKLPFYALGVLQNPNHPVNKVRRKWERQILDTTDADTNDIQGNNDEENNEQQEEGNETLLVFSEVEELKNFYMTREEEEDDDQSDNGADEDDPDAYNWDNFQWNGQEKPSNTDIGFEDLPRTFWNCEIWNNNKYNSGLTWRGLGSTLAFSMTKKNDEIDDVGGNFTPWNETIWNSAQTGVLLAFTLDELLDEFQLFSAEDETDMNVIASGDITEI</sequence>
<feature type="compositionally biased region" description="Basic residues" evidence="5">
    <location>
        <begin position="324"/>
        <end position="336"/>
    </location>
</feature>
<dbReference type="GO" id="GO:0000978">
    <property type="term" value="F:RNA polymerase II cis-regulatory region sequence-specific DNA binding"/>
    <property type="evidence" value="ECO:0007669"/>
    <property type="project" value="TreeGrafter"/>
</dbReference>
<dbReference type="SMART" id="SM00352">
    <property type="entry name" value="POU"/>
    <property type="match status" value="1"/>
</dbReference>
<feature type="compositionally biased region" description="Acidic residues" evidence="5">
    <location>
        <begin position="607"/>
        <end position="619"/>
    </location>
</feature>
<feature type="region of interest" description="Disordered" evidence="5">
    <location>
        <begin position="488"/>
        <end position="507"/>
    </location>
</feature>
<feature type="region of interest" description="Disordered" evidence="5">
    <location>
        <begin position="266"/>
        <end position="370"/>
    </location>
</feature>
<dbReference type="PROSITE" id="PS00465">
    <property type="entry name" value="POU_2"/>
    <property type="match status" value="1"/>
</dbReference>
<feature type="compositionally biased region" description="Polar residues" evidence="5">
    <location>
        <begin position="21"/>
        <end position="37"/>
    </location>
</feature>